<accession>A0A0F9EQD1</accession>
<feature type="compositionally biased region" description="Basic and acidic residues" evidence="1">
    <location>
        <begin position="1"/>
        <end position="14"/>
    </location>
</feature>
<organism evidence="2">
    <name type="scientific">marine sediment metagenome</name>
    <dbReference type="NCBI Taxonomy" id="412755"/>
    <lineage>
        <taxon>unclassified sequences</taxon>
        <taxon>metagenomes</taxon>
        <taxon>ecological metagenomes</taxon>
    </lineage>
</organism>
<dbReference type="EMBL" id="LAZR01024087">
    <property type="protein sequence ID" value="KKL76308.1"/>
    <property type="molecule type" value="Genomic_DNA"/>
</dbReference>
<feature type="region of interest" description="Disordered" evidence="1">
    <location>
        <begin position="1"/>
        <end position="25"/>
    </location>
</feature>
<sequence>MKFDKDVSRVEMPDGKPGPPTNEAKRQMEIWLMLKKLIDRERTQKEVNQLLESRAVWKKGDFLDALEKGPHGC</sequence>
<reference evidence="2" key="1">
    <citation type="journal article" date="2015" name="Nature">
        <title>Complex archaea that bridge the gap between prokaryotes and eukaryotes.</title>
        <authorList>
            <person name="Spang A."/>
            <person name="Saw J.H."/>
            <person name="Jorgensen S.L."/>
            <person name="Zaremba-Niedzwiedzka K."/>
            <person name="Martijn J."/>
            <person name="Lind A.E."/>
            <person name="van Eijk R."/>
            <person name="Schleper C."/>
            <person name="Guy L."/>
            <person name="Ettema T.J."/>
        </authorList>
    </citation>
    <scope>NUCLEOTIDE SEQUENCE</scope>
</reference>
<gene>
    <name evidence="2" type="ORF">LCGC14_2046200</name>
</gene>
<evidence type="ECO:0000256" key="1">
    <source>
        <dbReference type="SAM" id="MobiDB-lite"/>
    </source>
</evidence>
<evidence type="ECO:0000313" key="2">
    <source>
        <dbReference type="EMBL" id="KKL76308.1"/>
    </source>
</evidence>
<proteinExistence type="predicted"/>
<name>A0A0F9EQD1_9ZZZZ</name>
<protein>
    <submittedName>
        <fullName evidence="2">Uncharacterized protein</fullName>
    </submittedName>
</protein>
<comment type="caution">
    <text evidence="2">The sequence shown here is derived from an EMBL/GenBank/DDBJ whole genome shotgun (WGS) entry which is preliminary data.</text>
</comment>
<dbReference type="AlphaFoldDB" id="A0A0F9EQD1"/>